<accession>A0A285USL4</accession>
<dbReference type="InterPro" id="IPR036188">
    <property type="entry name" value="FAD/NAD-bd_sf"/>
</dbReference>
<dbReference type="Proteomes" id="UP000219167">
    <property type="component" value="Unassembled WGS sequence"/>
</dbReference>
<dbReference type="SUPFAM" id="SSF51905">
    <property type="entry name" value="FAD/NAD(P)-binding domain"/>
    <property type="match status" value="2"/>
</dbReference>
<evidence type="ECO:0000256" key="1">
    <source>
        <dbReference type="ARBA" id="ARBA00023002"/>
    </source>
</evidence>
<evidence type="ECO:0000313" key="3">
    <source>
        <dbReference type="Proteomes" id="UP000219167"/>
    </source>
</evidence>
<dbReference type="RefSeq" id="WP_097141629.1">
    <property type="nucleotide sequence ID" value="NZ_OBQD01000013.1"/>
</dbReference>
<dbReference type="Pfam" id="PF13738">
    <property type="entry name" value="Pyr_redox_3"/>
    <property type="match status" value="1"/>
</dbReference>
<dbReference type="InterPro" id="IPR050982">
    <property type="entry name" value="Auxin_biosynth/cation_transpt"/>
</dbReference>
<protein>
    <submittedName>
        <fullName evidence="2">Putative flavoprotein involved in K+ transport</fullName>
    </submittedName>
</protein>
<dbReference type="GO" id="GO:0004497">
    <property type="term" value="F:monooxygenase activity"/>
    <property type="evidence" value="ECO:0007669"/>
    <property type="project" value="TreeGrafter"/>
</dbReference>
<dbReference type="OrthoDB" id="9773233at2"/>
<dbReference type="PRINTS" id="PR00368">
    <property type="entry name" value="FADPNR"/>
</dbReference>
<dbReference type="AlphaFoldDB" id="A0A285USL4"/>
<organism evidence="2 3">
    <name type="scientific">Rhizobium subbaraonis</name>
    <dbReference type="NCBI Taxonomy" id="908946"/>
    <lineage>
        <taxon>Bacteria</taxon>
        <taxon>Pseudomonadati</taxon>
        <taxon>Pseudomonadota</taxon>
        <taxon>Alphaproteobacteria</taxon>
        <taxon>Hyphomicrobiales</taxon>
        <taxon>Rhizobiaceae</taxon>
        <taxon>Rhizobium/Agrobacterium group</taxon>
        <taxon>Rhizobium</taxon>
    </lineage>
</organism>
<gene>
    <name evidence="2" type="ORF">SAMN05892877_11396</name>
</gene>
<dbReference type="PRINTS" id="PR00469">
    <property type="entry name" value="PNDRDTASEII"/>
</dbReference>
<dbReference type="Gene3D" id="3.50.50.60">
    <property type="entry name" value="FAD/NAD(P)-binding domain"/>
    <property type="match status" value="1"/>
</dbReference>
<dbReference type="PANTHER" id="PTHR43539">
    <property type="entry name" value="FLAVIN-BINDING MONOOXYGENASE-LIKE PROTEIN (AFU_ORTHOLOGUE AFUA_4G09220)"/>
    <property type="match status" value="1"/>
</dbReference>
<dbReference type="PANTHER" id="PTHR43539:SF78">
    <property type="entry name" value="FLAVIN-CONTAINING MONOOXYGENASE"/>
    <property type="match status" value="1"/>
</dbReference>
<evidence type="ECO:0000313" key="2">
    <source>
        <dbReference type="EMBL" id="SOC44773.1"/>
    </source>
</evidence>
<keyword evidence="3" id="KW-1185">Reference proteome</keyword>
<reference evidence="2 3" key="1">
    <citation type="submission" date="2017-08" db="EMBL/GenBank/DDBJ databases">
        <authorList>
            <person name="de Groot N.N."/>
        </authorList>
    </citation>
    <scope>NUCLEOTIDE SEQUENCE [LARGE SCALE GENOMIC DNA]</scope>
    <source>
        <strain evidence="2 3">JC85</strain>
    </source>
</reference>
<sequence>MTRQLLVIGAGQAGLSAGYYLRKAGLPFLIVDAHPRVGDSWRSRYASLTLFTPRQFSALPGLQLAGNREQYPSGEEFATYLEDYAARFSLPVQSGTRVVRLWRADGGFLAETDSGKKIEANEVIVATGGFQQPIIPSISTGFSAEVQQLTPQSYHDPAELPDGPVLVVGDGASGRDIALECRTVQPVMLSRGKTRKLLPERLFGKSIWWWLQLLGILKASSESWIGRKVRAADAFPDRGQGDENLVQAGIRLVPRLVAASGETAKFSDGSSASVRTVVWATGYRDETAWVDIPSAVGPDGALSHRNGISPVPGLYFVGRPWQRNRASALVMGAGPDADLIVQEILRQQNR</sequence>
<name>A0A285USL4_9HYPH</name>
<dbReference type="EMBL" id="OBQD01000013">
    <property type="protein sequence ID" value="SOC44773.1"/>
    <property type="molecule type" value="Genomic_DNA"/>
</dbReference>
<proteinExistence type="predicted"/>
<keyword evidence="1" id="KW-0560">Oxidoreductase</keyword>
<dbReference type="GO" id="GO:0050660">
    <property type="term" value="F:flavin adenine dinucleotide binding"/>
    <property type="evidence" value="ECO:0007669"/>
    <property type="project" value="TreeGrafter"/>
</dbReference>